<comment type="caution">
    <text evidence="6">The sequence shown here is derived from an EMBL/GenBank/DDBJ whole genome shotgun (WGS) entry which is preliminary data.</text>
</comment>
<keyword evidence="2 5" id="KW-0812">Transmembrane</keyword>
<evidence type="ECO:0000256" key="2">
    <source>
        <dbReference type="ARBA" id="ARBA00022692"/>
    </source>
</evidence>
<proteinExistence type="predicted"/>
<keyword evidence="4 5" id="KW-0472">Membrane</keyword>
<comment type="subcellular location">
    <subcellularLocation>
        <location evidence="1">Endomembrane system</location>
        <topology evidence="1">Multi-pass membrane protein</topology>
    </subcellularLocation>
</comment>
<protein>
    <submittedName>
        <fullName evidence="7">Protein-S-isoprenylcysteine O-methyltransferase Ste14</fullName>
    </submittedName>
</protein>
<evidence type="ECO:0000313" key="7">
    <source>
        <dbReference type="EMBL" id="MBB6183664.1"/>
    </source>
</evidence>
<dbReference type="InterPro" id="IPR007318">
    <property type="entry name" value="Phopholipid_MeTrfase"/>
</dbReference>
<dbReference type="GO" id="GO:0032259">
    <property type="term" value="P:methylation"/>
    <property type="evidence" value="ECO:0007669"/>
    <property type="project" value="UniProtKB-KW"/>
</dbReference>
<dbReference type="OrthoDB" id="5293276at2"/>
<dbReference type="Pfam" id="PF04191">
    <property type="entry name" value="PEMT"/>
    <property type="match status" value="1"/>
</dbReference>
<sequence>MNPFSLSWMAWLLIWLLLWAWSKRTQRRESAGTWSVHTLPLIVAAVLMTAHHLPGHVLEGEVVTYRPPFFAIGLGLTWAGLAFAVWARLYIGRNWSASVQVKADHELVRSGPYRFVRHPIYTGVLFAFLGSALAMDQWRGLVAVAIVLAGFLYKIRLEERWMIETFGDAYRDYRRRTRALVPFLF</sequence>
<gene>
    <name evidence="7" type="ORF">HNQ86_001009</name>
    <name evidence="6" type="ORF">LF63_0106110</name>
</gene>
<organism evidence="6 8">
    <name type="scientific">Oleiagrimonas soli</name>
    <dbReference type="NCBI Taxonomy" id="1543381"/>
    <lineage>
        <taxon>Bacteria</taxon>
        <taxon>Pseudomonadati</taxon>
        <taxon>Pseudomonadota</taxon>
        <taxon>Gammaproteobacteria</taxon>
        <taxon>Lysobacterales</taxon>
        <taxon>Rhodanobacteraceae</taxon>
        <taxon>Oleiagrimonas</taxon>
    </lineage>
</organism>
<dbReference type="PANTHER" id="PTHR43847">
    <property type="entry name" value="BLL3993 PROTEIN"/>
    <property type="match status" value="1"/>
</dbReference>
<keyword evidence="7" id="KW-0808">Transferase</keyword>
<dbReference type="Proteomes" id="UP000029708">
    <property type="component" value="Unassembled WGS sequence"/>
</dbReference>
<dbReference type="PANTHER" id="PTHR43847:SF1">
    <property type="entry name" value="BLL3993 PROTEIN"/>
    <property type="match status" value="1"/>
</dbReference>
<reference evidence="7 9" key="2">
    <citation type="submission" date="2020-08" db="EMBL/GenBank/DDBJ databases">
        <title>Genomic Encyclopedia of Type Strains, Phase IV (KMG-IV): sequencing the most valuable type-strain genomes for metagenomic binning, comparative biology and taxonomic classification.</title>
        <authorList>
            <person name="Goeker M."/>
        </authorList>
    </citation>
    <scope>NUCLEOTIDE SEQUENCE [LARGE SCALE GENOMIC DNA]</scope>
    <source>
        <strain evidence="7 9">DSM 107085</strain>
    </source>
</reference>
<feature type="transmembrane region" description="Helical" evidence="5">
    <location>
        <begin position="69"/>
        <end position="91"/>
    </location>
</feature>
<reference evidence="6 8" key="1">
    <citation type="submission" date="2014-09" db="EMBL/GenBank/DDBJ databases">
        <title>Xanthomonadaceae 3.5X direct submission.</title>
        <authorList>
            <person name="Fang T."/>
            <person name="Wang H."/>
        </authorList>
    </citation>
    <scope>NUCLEOTIDE SEQUENCE [LARGE SCALE GENOMIC DNA]</scope>
    <source>
        <strain evidence="6 8">3.5X</strain>
    </source>
</reference>
<evidence type="ECO:0000256" key="1">
    <source>
        <dbReference type="ARBA" id="ARBA00004127"/>
    </source>
</evidence>
<dbReference type="RefSeq" id="WP_043100364.1">
    <property type="nucleotide sequence ID" value="NZ_JACHET010000001.1"/>
</dbReference>
<feature type="transmembrane region" description="Helical" evidence="5">
    <location>
        <begin position="138"/>
        <end position="155"/>
    </location>
</feature>
<name>A0A099CWC9_9GAMM</name>
<dbReference type="EMBL" id="JACHET010000001">
    <property type="protein sequence ID" value="MBB6183664.1"/>
    <property type="molecule type" value="Genomic_DNA"/>
</dbReference>
<evidence type="ECO:0000313" key="8">
    <source>
        <dbReference type="Proteomes" id="UP000029708"/>
    </source>
</evidence>
<evidence type="ECO:0000256" key="5">
    <source>
        <dbReference type="SAM" id="Phobius"/>
    </source>
</evidence>
<feature type="transmembrane region" description="Helical" evidence="5">
    <location>
        <begin position="112"/>
        <end position="132"/>
    </location>
</feature>
<evidence type="ECO:0000313" key="9">
    <source>
        <dbReference type="Proteomes" id="UP000560000"/>
    </source>
</evidence>
<feature type="transmembrane region" description="Helical" evidence="5">
    <location>
        <begin position="34"/>
        <end position="53"/>
    </location>
</feature>
<accession>A0A099CWC9</accession>
<dbReference type="HOGENOM" id="CLU_065200_1_0_6"/>
<dbReference type="GO" id="GO:0008168">
    <property type="term" value="F:methyltransferase activity"/>
    <property type="evidence" value="ECO:0007669"/>
    <property type="project" value="UniProtKB-KW"/>
</dbReference>
<keyword evidence="7" id="KW-0489">Methyltransferase</keyword>
<dbReference type="AlphaFoldDB" id="A0A099CWC9"/>
<dbReference type="EMBL" id="JROI01000010">
    <property type="protein sequence ID" value="KGI77961.1"/>
    <property type="molecule type" value="Genomic_DNA"/>
</dbReference>
<dbReference type="InterPro" id="IPR052527">
    <property type="entry name" value="Metal_cation-efflux_comp"/>
</dbReference>
<dbReference type="STRING" id="1543381.LF63_0106110"/>
<dbReference type="GO" id="GO:0012505">
    <property type="term" value="C:endomembrane system"/>
    <property type="evidence" value="ECO:0007669"/>
    <property type="project" value="UniProtKB-SubCell"/>
</dbReference>
<evidence type="ECO:0000256" key="3">
    <source>
        <dbReference type="ARBA" id="ARBA00022989"/>
    </source>
</evidence>
<keyword evidence="3 5" id="KW-1133">Transmembrane helix</keyword>
<dbReference type="Proteomes" id="UP000560000">
    <property type="component" value="Unassembled WGS sequence"/>
</dbReference>
<evidence type="ECO:0000256" key="4">
    <source>
        <dbReference type="ARBA" id="ARBA00023136"/>
    </source>
</evidence>
<dbReference type="Gene3D" id="1.20.120.1630">
    <property type="match status" value="1"/>
</dbReference>
<keyword evidence="8" id="KW-1185">Reference proteome</keyword>
<feature type="transmembrane region" description="Helical" evidence="5">
    <location>
        <begin position="6"/>
        <end position="22"/>
    </location>
</feature>
<evidence type="ECO:0000313" key="6">
    <source>
        <dbReference type="EMBL" id="KGI77961.1"/>
    </source>
</evidence>